<dbReference type="PROSITE" id="PS50103">
    <property type="entry name" value="ZF_C3H1"/>
    <property type="match status" value="1"/>
</dbReference>
<evidence type="ECO:0000256" key="3">
    <source>
        <dbReference type="SAM" id="Phobius"/>
    </source>
</evidence>
<keyword evidence="3" id="KW-0812">Transmembrane</keyword>
<evidence type="ECO:0000313" key="6">
    <source>
        <dbReference type="Proteomes" id="UP001150907"/>
    </source>
</evidence>
<feature type="compositionally biased region" description="Low complexity" evidence="2">
    <location>
        <begin position="234"/>
        <end position="264"/>
    </location>
</feature>
<evidence type="ECO:0000259" key="4">
    <source>
        <dbReference type="PROSITE" id="PS50103"/>
    </source>
</evidence>
<dbReference type="OrthoDB" id="438553at2759"/>
<reference evidence="5" key="1">
    <citation type="submission" date="2022-07" db="EMBL/GenBank/DDBJ databases">
        <title>Phylogenomic reconstructions and comparative analyses of Kickxellomycotina fungi.</title>
        <authorList>
            <person name="Reynolds N.K."/>
            <person name="Stajich J.E."/>
            <person name="Barry K."/>
            <person name="Grigoriev I.V."/>
            <person name="Crous P."/>
            <person name="Smith M.E."/>
        </authorList>
    </citation>
    <scope>NUCLEOTIDE SEQUENCE</scope>
    <source>
        <strain evidence="5">IMI 214461</strain>
    </source>
</reference>
<keyword evidence="1" id="KW-0863">Zinc-finger</keyword>
<feature type="transmembrane region" description="Helical" evidence="3">
    <location>
        <begin position="6"/>
        <end position="28"/>
    </location>
</feature>
<evidence type="ECO:0000313" key="5">
    <source>
        <dbReference type="EMBL" id="KAJ2006246.1"/>
    </source>
</evidence>
<feature type="compositionally biased region" description="Polar residues" evidence="2">
    <location>
        <begin position="160"/>
        <end position="173"/>
    </location>
</feature>
<dbReference type="GO" id="GO:0008270">
    <property type="term" value="F:zinc ion binding"/>
    <property type="evidence" value="ECO:0007669"/>
    <property type="project" value="UniProtKB-KW"/>
</dbReference>
<dbReference type="InterPro" id="IPR000571">
    <property type="entry name" value="Znf_CCCH"/>
</dbReference>
<protein>
    <recommendedName>
        <fullName evidence="4">C3H1-type domain-containing protein</fullName>
    </recommendedName>
</protein>
<keyword evidence="3" id="KW-1133">Transmembrane helix</keyword>
<sequence>MDALTPGATVGVCVGVLGLVVLGAVIAVRVRRRQQAKSPHDDPEAGHVYEPVAVLVADEAQPLLSESAIRTRYASNPNEFASSFIDRPQLSSYVAPRSLVPAPDCLPYSPTENVVVVASCDSSDSSDSGIDSCASTHGDELVSFPPPNEEDGDKRGAEEPQSQPETGSASVSDSCERMPAEPDSVVISVSTIDCNCATATLVPTPALTPVTRSQPTGLADERGRSSSDPERELSVSVAESVVASAESGSAKLRSGGPGGRARSSTLSAQARAFVPGSRVPRVTAELADSLMRKLRPTVSHGDSGTAPLKRCDAQALALGPTVSGGESAVSDKTKPSKTESDRTESDKAESSKAASDTVFTPTRRCRFWPTCNNGNCKYAHPSITCGKFPNCAFGENCIFIHPSDAQKINNVISLIANNKRGKRKALNLVKLNNLTGYVG</sequence>
<feature type="region of interest" description="Disordered" evidence="2">
    <location>
        <begin position="126"/>
        <end position="178"/>
    </location>
</feature>
<feature type="compositionally biased region" description="Basic and acidic residues" evidence="2">
    <location>
        <begin position="329"/>
        <end position="350"/>
    </location>
</feature>
<keyword evidence="1" id="KW-0862">Zinc</keyword>
<organism evidence="5 6">
    <name type="scientific">Coemansia thaxteri</name>
    <dbReference type="NCBI Taxonomy" id="2663907"/>
    <lineage>
        <taxon>Eukaryota</taxon>
        <taxon>Fungi</taxon>
        <taxon>Fungi incertae sedis</taxon>
        <taxon>Zoopagomycota</taxon>
        <taxon>Kickxellomycotina</taxon>
        <taxon>Kickxellomycetes</taxon>
        <taxon>Kickxellales</taxon>
        <taxon>Kickxellaceae</taxon>
        <taxon>Coemansia</taxon>
    </lineage>
</organism>
<proteinExistence type="predicted"/>
<keyword evidence="3" id="KW-0472">Membrane</keyword>
<comment type="caution">
    <text evidence="5">The sequence shown here is derived from an EMBL/GenBank/DDBJ whole genome shotgun (WGS) entry which is preliminary data.</text>
</comment>
<dbReference type="EMBL" id="JANBQF010000068">
    <property type="protein sequence ID" value="KAJ2006246.1"/>
    <property type="molecule type" value="Genomic_DNA"/>
</dbReference>
<dbReference type="Gene3D" id="4.10.1000.40">
    <property type="match status" value="1"/>
</dbReference>
<keyword evidence="1" id="KW-0479">Metal-binding</keyword>
<name>A0A9W8EL40_9FUNG</name>
<gene>
    <name evidence="5" type="ORF">H4R26_001505</name>
</gene>
<feature type="zinc finger region" description="C3H1-type" evidence="1">
    <location>
        <begin position="359"/>
        <end position="404"/>
    </location>
</feature>
<keyword evidence="6" id="KW-1185">Reference proteome</keyword>
<accession>A0A9W8EL40</accession>
<evidence type="ECO:0000256" key="2">
    <source>
        <dbReference type="SAM" id="MobiDB-lite"/>
    </source>
</evidence>
<feature type="compositionally biased region" description="Basic and acidic residues" evidence="2">
    <location>
        <begin position="219"/>
        <end position="233"/>
    </location>
</feature>
<feature type="compositionally biased region" description="Low complexity" evidence="2">
    <location>
        <begin position="126"/>
        <end position="135"/>
    </location>
</feature>
<feature type="region of interest" description="Disordered" evidence="2">
    <location>
        <begin position="207"/>
        <end position="269"/>
    </location>
</feature>
<feature type="region of interest" description="Disordered" evidence="2">
    <location>
        <begin position="321"/>
        <end position="355"/>
    </location>
</feature>
<feature type="domain" description="C3H1-type" evidence="4">
    <location>
        <begin position="359"/>
        <end position="404"/>
    </location>
</feature>
<dbReference type="AlphaFoldDB" id="A0A9W8EL40"/>
<evidence type="ECO:0000256" key="1">
    <source>
        <dbReference type="PROSITE-ProRule" id="PRU00723"/>
    </source>
</evidence>
<dbReference type="Proteomes" id="UP001150907">
    <property type="component" value="Unassembled WGS sequence"/>
</dbReference>